<keyword evidence="4 7" id="KW-0812">Transmembrane</keyword>
<keyword evidence="2" id="KW-0813">Transport</keyword>
<dbReference type="Pfam" id="PF07690">
    <property type="entry name" value="MFS_1"/>
    <property type="match status" value="1"/>
</dbReference>
<dbReference type="PANTHER" id="PTHR43124">
    <property type="entry name" value="PURINE EFFLUX PUMP PBUE"/>
    <property type="match status" value="1"/>
</dbReference>
<feature type="transmembrane region" description="Helical" evidence="7">
    <location>
        <begin position="235"/>
        <end position="255"/>
    </location>
</feature>
<dbReference type="RefSeq" id="WP_343129093.1">
    <property type="nucleotide sequence ID" value="NZ_JBCITK010000001.1"/>
</dbReference>
<evidence type="ECO:0000256" key="1">
    <source>
        <dbReference type="ARBA" id="ARBA00004651"/>
    </source>
</evidence>
<evidence type="ECO:0000313" key="10">
    <source>
        <dbReference type="Proteomes" id="UP001418796"/>
    </source>
</evidence>
<feature type="transmembrane region" description="Helical" evidence="7">
    <location>
        <begin position="318"/>
        <end position="338"/>
    </location>
</feature>
<dbReference type="InterPro" id="IPR050189">
    <property type="entry name" value="MFS_Efflux_Transporters"/>
</dbReference>
<reference evidence="9 10" key="1">
    <citation type="submission" date="2024-03" db="EMBL/GenBank/DDBJ databases">
        <title>Bacilli Hybrid Assemblies.</title>
        <authorList>
            <person name="Kovac J."/>
        </authorList>
    </citation>
    <scope>NUCLEOTIDE SEQUENCE [LARGE SCALE GENOMIC DNA]</scope>
    <source>
        <strain evidence="9 10">FSL R7-0666</strain>
    </source>
</reference>
<sequence>MWKLLFPSIAMIAITYAFARFSFGLFLPSITDSLALTERQAGISSSSAYLAYTVALLTSSFFIRTFGQKRVIQFAGLTAVIGLFMISGSYHFLMLASGTFIAGLGSGWASPAFSQVVVTSLEEKERDKGNTWINSGTSFGLILSGPIALLLTEQWRLAFAFFGVVALVVLIWNSCVIPVKKSEVSKVTFFDRSILAKAKYLMTASLIIGIGSSIFWTFSRTYLTAQYSMGSHESSFFWVIMGISGVIGGIAGVVIAKLGLRISYLLAVVVIAASMYLITIASVPFIYLSAVLFGISYIFMTGLFIVWGSREFSSMPAVGVSLSFLLLGVGQTVGSAVAGELIQVTSFPFSFISFSFVCLLGLLVPVKITTYET</sequence>
<evidence type="ECO:0000256" key="4">
    <source>
        <dbReference type="ARBA" id="ARBA00022692"/>
    </source>
</evidence>
<evidence type="ECO:0000256" key="2">
    <source>
        <dbReference type="ARBA" id="ARBA00022448"/>
    </source>
</evidence>
<evidence type="ECO:0000256" key="3">
    <source>
        <dbReference type="ARBA" id="ARBA00022475"/>
    </source>
</evidence>
<keyword evidence="6 7" id="KW-0472">Membrane</keyword>
<gene>
    <name evidence="9" type="ORF">MKY91_01950</name>
</gene>
<evidence type="ECO:0000256" key="7">
    <source>
        <dbReference type="SAM" id="Phobius"/>
    </source>
</evidence>
<keyword evidence="10" id="KW-1185">Reference proteome</keyword>
<organism evidence="9 10">
    <name type="scientific">Alkalicoccobacillus gibsonii</name>
    <dbReference type="NCBI Taxonomy" id="79881"/>
    <lineage>
        <taxon>Bacteria</taxon>
        <taxon>Bacillati</taxon>
        <taxon>Bacillota</taxon>
        <taxon>Bacilli</taxon>
        <taxon>Bacillales</taxon>
        <taxon>Bacillaceae</taxon>
        <taxon>Alkalicoccobacillus</taxon>
    </lineage>
</organism>
<evidence type="ECO:0000259" key="8">
    <source>
        <dbReference type="PROSITE" id="PS50850"/>
    </source>
</evidence>
<feature type="transmembrane region" description="Helical" evidence="7">
    <location>
        <begin position="344"/>
        <end position="364"/>
    </location>
</feature>
<evidence type="ECO:0000313" key="9">
    <source>
        <dbReference type="EMBL" id="MEN0641922.1"/>
    </source>
</evidence>
<dbReference type="InterPro" id="IPR020846">
    <property type="entry name" value="MFS_dom"/>
</dbReference>
<dbReference type="Gene3D" id="1.20.1250.20">
    <property type="entry name" value="MFS general substrate transporter like domains"/>
    <property type="match status" value="1"/>
</dbReference>
<feature type="transmembrane region" description="Helical" evidence="7">
    <location>
        <begin position="74"/>
        <end position="93"/>
    </location>
</feature>
<protein>
    <submittedName>
        <fullName evidence="9">MFS transporter</fullName>
    </submittedName>
</protein>
<evidence type="ECO:0000256" key="5">
    <source>
        <dbReference type="ARBA" id="ARBA00022989"/>
    </source>
</evidence>
<accession>A0ABU9VDE9</accession>
<proteinExistence type="predicted"/>
<comment type="subcellular location">
    <subcellularLocation>
        <location evidence="1">Cell membrane</location>
        <topology evidence="1">Multi-pass membrane protein</topology>
    </subcellularLocation>
</comment>
<feature type="transmembrane region" description="Helical" evidence="7">
    <location>
        <begin position="157"/>
        <end position="179"/>
    </location>
</feature>
<dbReference type="EMBL" id="JBCITK010000001">
    <property type="protein sequence ID" value="MEN0641922.1"/>
    <property type="molecule type" value="Genomic_DNA"/>
</dbReference>
<keyword evidence="3" id="KW-1003">Cell membrane</keyword>
<feature type="transmembrane region" description="Helical" evidence="7">
    <location>
        <begin position="131"/>
        <end position="151"/>
    </location>
</feature>
<dbReference type="InterPro" id="IPR036259">
    <property type="entry name" value="MFS_trans_sf"/>
</dbReference>
<dbReference type="SUPFAM" id="SSF103473">
    <property type="entry name" value="MFS general substrate transporter"/>
    <property type="match status" value="1"/>
</dbReference>
<dbReference type="Proteomes" id="UP001418796">
    <property type="component" value="Unassembled WGS sequence"/>
</dbReference>
<feature type="transmembrane region" description="Helical" evidence="7">
    <location>
        <begin position="262"/>
        <end position="279"/>
    </location>
</feature>
<dbReference type="PROSITE" id="PS50850">
    <property type="entry name" value="MFS"/>
    <property type="match status" value="1"/>
</dbReference>
<feature type="transmembrane region" description="Helical" evidence="7">
    <location>
        <begin position="285"/>
        <end position="306"/>
    </location>
</feature>
<comment type="caution">
    <text evidence="9">The sequence shown here is derived from an EMBL/GenBank/DDBJ whole genome shotgun (WGS) entry which is preliminary data.</text>
</comment>
<dbReference type="InterPro" id="IPR011701">
    <property type="entry name" value="MFS"/>
</dbReference>
<evidence type="ECO:0000256" key="6">
    <source>
        <dbReference type="ARBA" id="ARBA00023136"/>
    </source>
</evidence>
<feature type="transmembrane region" description="Helical" evidence="7">
    <location>
        <begin position="43"/>
        <end position="62"/>
    </location>
</feature>
<dbReference type="PANTHER" id="PTHR43124:SF3">
    <property type="entry name" value="CHLORAMPHENICOL EFFLUX PUMP RV0191"/>
    <property type="match status" value="1"/>
</dbReference>
<feature type="transmembrane region" description="Helical" evidence="7">
    <location>
        <begin position="99"/>
        <end position="119"/>
    </location>
</feature>
<keyword evidence="5 7" id="KW-1133">Transmembrane helix</keyword>
<feature type="transmembrane region" description="Helical" evidence="7">
    <location>
        <begin position="200"/>
        <end position="223"/>
    </location>
</feature>
<name>A0ABU9VDE9_9BACI</name>
<feature type="domain" description="Major facilitator superfamily (MFS) profile" evidence="8">
    <location>
        <begin position="5"/>
        <end position="373"/>
    </location>
</feature>